<keyword evidence="5" id="KW-1185">Reference proteome</keyword>
<dbReference type="Proteomes" id="UP001500936">
    <property type="component" value="Unassembled WGS sequence"/>
</dbReference>
<name>A0ABP8JTQ3_9BACT</name>
<sequence>MMLNCVVVDDESLACDVLDSYLRRLDFVQSIRLFGSASEALVYLENHSADVLFLDIEMPGLNGIEFLKALTHPPITVFTTAYRNYAFEGFELGVIDFLLKPIAYPRFLQAVEKIRDFLALKEQNSRFDEGRVRSDRVRSDPAETPPEWIFVKSGVQRIKLNFEDVTYIQGLKDYAIIYTNLGKIVIKGSIKAMLDIFPPGRFLRVHKSFIVALSRITRIERNRLLLGSNQIPIGRNYKEEVEKALVNRRQ</sequence>
<feature type="modified residue" description="4-aspartylphosphate" evidence="1">
    <location>
        <position position="55"/>
    </location>
</feature>
<accession>A0ABP8JTQ3</accession>
<reference evidence="5" key="1">
    <citation type="journal article" date="2019" name="Int. J. Syst. Evol. Microbiol.">
        <title>The Global Catalogue of Microorganisms (GCM) 10K type strain sequencing project: providing services to taxonomists for standard genome sequencing and annotation.</title>
        <authorList>
            <consortium name="The Broad Institute Genomics Platform"/>
            <consortium name="The Broad Institute Genome Sequencing Center for Infectious Disease"/>
            <person name="Wu L."/>
            <person name="Ma J."/>
        </authorList>
    </citation>
    <scope>NUCLEOTIDE SEQUENCE [LARGE SCALE GENOMIC DNA]</scope>
    <source>
        <strain evidence="5">JCM 17925</strain>
    </source>
</reference>
<dbReference type="SUPFAM" id="SSF52172">
    <property type="entry name" value="CheY-like"/>
    <property type="match status" value="1"/>
</dbReference>
<dbReference type="PROSITE" id="PS50930">
    <property type="entry name" value="HTH_LYTTR"/>
    <property type="match status" value="1"/>
</dbReference>
<dbReference type="InterPro" id="IPR001789">
    <property type="entry name" value="Sig_transdc_resp-reg_receiver"/>
</dbReference>
<dbReference type="Pfam" id="PF04397">
    <property type="entry name" value="LytTR"/>
    <property type="match status" value="1"/>
</dbReference>
<dbReference type="PANTHER" id="PTHR37299">
    <property type="entry name" value="TRANSCRIPTIONAL REGULATOR-RELATED"/>
    <property type="match status" value="1"/>
</dbReference>
<feature type="domain" description="HTH LytTR-type" evidence="3">
    <location>
        <begin position="149"/>
        <end position="247"/>
    </location>
</feature>
<dbReference type="Gene3D" id="3.40.50.2300">
    <property type="match status" value="1"/>
</dbReference>
<comment type="caution">
    <text evidence="4">The sequence shown here is derived from an EMBL/GenBank/DDBJ whole genome shotgun (WGS) entry which is preliminary data.</text>
</comment>
<feature type="domain" description="Response regulatory" evidence="2">
    <location>
        <begin position="4"/>
        <end position="115"/>
    </location>
</feature>
<evidence type="ECO:0000259" key="3">
    <source>
        <dbReference type="PROSITE" id="PS50930"/>
    </source>
</evidence>
<dbReference type="Pfam" id="PF00072">
    <property type="entry name" value="Response_reg"/>
    <property type="match status" value="1"/>
</dbReference>
<dbReference type="InterPro" id="IPR011006">
    <property type="entry name" value="CheY-like_superfamily"/>
</dbReference>
<dbReference type="SMART" id="SM00448">
    <property type="entry name" value="REC"/>
    <property type="match status" value="1"/>
</dbReference>
<dbReference type="GO" id="GO:0003677">
    <property type="term" value="F:DNA binding"/>
    <property type="evidence" value="ECO:0007669"/>
    <property type="project" value="UniProtKB-KW"/>
</dbReference>
<dbReference type="PROSITE" id="PS50110">
    <property type="entry name" value="RESPONSE_REGULATORY"/>
    <property type="match status" value="1"/>
</dbReference>
<evidence type="ECO:0000259" key="2">
    <source>
        <dbReference type="PROSITE" id="PS50110"/>
    </source>
</evidence>
<protein>
    <submittedName>
        <fullName evidence="4">LytTR family DNA-binding domain-containing protein</fullName>
    </submittedName>
</protein>
<dbReference type="RefSeq" id="WP_345263277.1">
    <property type="nucleotide sequence ID" value="NZ_BAABHB010000001.1"/>
</dbReference>
<dbReference type="EMBL" id="BAABHB010000001">
    <property type="protein sequence ID" value="GAA4395829.1"/>
    <property type="molecule type" value="Genomic_DNA"/>
</dbReference>
<dbReference type="InterPro" id="IPR007492">
    <property type="entry name" value="LytTR_DNA-bd_dom"/>
</dbReference>
<evidence type="ECO:0000313" key="4">
    <source>
        <dbReference type="EMBL" id="GAA4395829.1"/>
    </source>
</evidence>
<proteinExistence type="predicted"/>
<gene>
    <name evidence="4" type="ORF">GCM10023187_03240</name>
</gene>
<dbReference type="SMART" id="SM00850">
    <property type="entry name" value="LytTR"/>
    <property type="match status" value="1"/>
</dbReference>
<dbReference type="InterPro" id="IPR046947">
    <property type="entry name" value="LytR-like"/>
</dbReference>
<organism evidence="4 5">
    <name type="scientific">Nibrella viscosa</name>
    <dbReference type="NCBI Taxonomy" id="1084524"/>
    <lineage>
        <taxon>Bacteria</taxon>
        <taxon>Pseudomonadati</taxon>
        <taxon>Bacteroidota</taxon>
        <taxon>Cytophagia</taxon>
        <taxon>Cytophagales</taxon>
        <taxon>Spirosomataceae</taxon>
        <taxon>Nibrella</taxon>
    </lineage>
</organism>
<keyword evidence="1" id="KW-0597">Phosphoprotein</keyword>
<evidence type="ECO:0000256" key="1">
    <source>
        <dbReference type="PROSITE-ProRule" id="PRU00169"/>
    </source>
</evidence>
<dbReference type="PANTHER" id="PTHR37299:SF1">
    <property type="entry name" value="STAGE 0 SPORULATION PROTEIN A HOMOLOG"/>
    <property type="match status" value="1"/>
</dbReference>
<dbReference type="Gene3D" id="2.40.50.1020">
    <property type="entry name" value="LytTr DNA-binding domain"/>
    <property type="match status" value="1"/>
</dbReference>
<evidence type="ECO:0000313" key="5">
    <source>
        <dbReference type="Proteomes" id="UP001500936"/>
    </source>
</evidence>
<keyword evidence="4" id="KW-0238">DNA-binding</keyword>